<organism evidence="5 6">
    <name type="scientific">Paenibacillus gyeongsangnamensis</name>
    <dbReference type="NCBI Taxonomy" id="3388067"/>
    <lineage>
        <taxon>Bacteria</taxon>
        <taxon>Bacillati</taxon>
        <taxon>Bacillota</taxon>
        <taxon>Bacilli</taxon>
        <taxon>Bacillales</taxon>
        <taxon>Paenibacillaceae</taxon>
        <taxon>Paenibacillus</taxon>
    </lineage>
</organism>
<dbReference type="InterPro" id="IPR009057">
    <property type="entry name" value="Homeodomain-like_sf"/>
</dbReference>
<dbReference type="SMART" id="SM00342">
    <property type="entry name" value="HTH_ARAC"/>
    <property type="match status" value="1"/>
</dbReference>
<dbReference type="Proteomes" id="UP001527882">
    <property type="component" value="Unassembled WGS sequence"/>
</dbReference>
<keyword evidence="1" id="KW-0805">Transcription regulation</keyword>
<name>A0ABT4Q500_9BACL</name>
<dbReference type="CDD" id="cd02208">
    <property type="entry name" value="cupin_RmlC-like"/>
    <property type="match status" value="1"/>
</dbReference>
<protein>
    <submittedName>
        <fullName evidence="5">AraC family transcriptional regulator</fullName>
    </submittedName>
</protein>
<accession>A0ABT4Q500</accession>
<dbReference type="InterPro" id="IPR018062">
    <property type="entry name" value="HTH_AraC-typ_CS"/>
</dbReference>
<sequence length="267" mass="30379">MSGIHLYESKHQESYALRIHHHPNFQFLYVIEGTGSLLLNGRSHPLGQDHAVLIQPYTEHAVSSDAQLTVLVLAFDDGMPYEPACSETPRPLFAESELLRLNAFSANELRLLLRKLLYEQSQKDPLSGLQMKLYVQELLLLLARARGATQAADANALRAERIHSYIDLRYYEPLTADDLAFKLGVGTRHANNIFKERYGITPMQYLTEARIRVAKKLLVESDKDIVSICFEVGYESVPTFYRAFKNTVGLSPNKFRQQHQEIANAFQ</sequence>
<dbReference type="EMBL" id="JAQAGZ010000003">
    <property type="protein sequence ID" value="MCZ8511954.1"/>
    <property type="molecule type" value="Genomic_DNA"/>
</dbReference>
<dbReference type="PANTHER" id="PTHR43280">
    <property type="entry name" value="ARAC-FAMILY TRANSCRIPTIONAL REGULATOR"/>
    <property type="match status" value="1"/>
</dbReference>
<comment type="caution">
    <text evidence="5">The sequence shown here is derived from an EMBL/GenBank/DDBJ whole genome shotgun (WGS) entry which is preliminary data.</text>
</comment>
<dbReference type="Pfam" id="PF02311">
    <property type="entry name" value="AraC_binding"/>
    <property type="match status" value="1"/>
</dbReference>
<keyword evidence="2" id="KW-0238">DNA-binding</keyword>
<gene>
    <name evidence="5" type="ORF">O9H85_05855</name>
</gene>
<dbReference type="PROSITE" id="PS00041">
    <property type="entry name" value="HTH_ARAC_FAMILY_1"/>
    <property type="match status" value="1"/>
</dbReference>
<dbReference type="InterPro" id="IPR018060">
    <property type="entry name" value="HTH_AraC"/>
</dbReference>
<dbReference type="InterPro" id="IPR003313">
    <property type="entry name" value="AraC-bd"/>
</dbReference>
<dbReference type="Pfam" id="PF12833">
    <property type="entry name" value="HTH_18"/>
    <property type="match status" value="1"/>
</dbReference>
<dbReference type="RefSeq" id="WP_269880346.1">
    <property type="nucleotide sequence ID" value="NZ_JAQAGZ010000003.1"/>
</dbReference>
<evidence type="ECO:0000313" key="5">
    <source>
        <dbReference type="EMBL" id="MCZ8511954.1"/>
    </source>
</evidence>
<proteinExistence type="predicted"/>
<dbReference type="InterPro" id="IPR037923">
    <property type="entry name" value="HTH-like"/>
</dbReference>
<dbReference type="SUPFAM" id="SSF51215">
    <property type="entry name" value="Regulatory protein AraC"/>
    <property type="match status" value="1"/>
</dbReference>
<evidence type="ECO:0000259" key="4">
    <source>
        <dbReference type="PROSITE" id="PS01124"/>
    </source>
</evidence>
<reference evidence="5 6" key="1">
    <citation type="submission" date="2022-12" db="EMBL/GenBank/DDBJ databases">
        <title>Draft genome sequence of Paenibacillus sp. dW9.</title>
        <authorList>
            <person name="Choi E.-W."/>
            <person name="Kim D.-U."/>
        </authorList>
    </citation>
    <scope>NUCLEOTIDE SEQUENCE [LARGE SCALE GENOMIC DNA]</scope>
    <source>
        <strain evidence="6">dW9</strain>
    </source>
</reference>
<evidence type="ECO:0000313" key="6">
    <source>
        <dbReference type="Proteomes" id="UP001527882"/>
    </source>
</evidence>
<dbReference type="InterPro" id="IPR014710">
    <property type="entry name" value="RmlC-like_jellyroll"/>
</dbReference>
<evidence type="ECO:0000256" key="2">
    <source>
        <dbReference type="ARBA" id="ARBA00023125"/>
    </source>
</evidence>
<dbReference type="SUPFAM" id="SSF46689">
    <property type="entry name" value="Homeodomain-like"/>
    <property type="match status" value="2"/>
</dbReference>
<evidence type="ECO:0000256" key="3">
    <source>
        <dbReference type="ARBA" id="ARBA00023163"/>
    </source>
</evidence>
<dbReference type="Gene3D" id="1.10.10.60">
    <property type="entry name" value="Homeodomain-like"/>
    <property type="match status" value="2"/>
</dbReference>
<dbReference type="PANTHER" id="PTHR43280:SF2">
    <property type="entry name" value="HTH-TYPE TRANSCRIPTIONAL REGULATOR EXSA"/>
    <property type="match status" value="1"/>
</dbReference>
<evidence type="ECO:0000256" key="1">
    <source>
        <dbReference type="ARBA" id="ARBA00023015"/>
    </source>
</evidence>
<dbReference type="PROSITE" id="PS01124">
    <property type="entry name" value="HTH_ARAC_FAMILY_2"/>
    <property type="match status" value="1"/>
</dbReference>
<feature type="domain" description="HTH araC/xylS-type" evidence="4">
    <location>
        <begin position="160"/>
        <end position="258"/>
    </location>
</feature>
<dbReference type="Gene3D" id="2.60.120.10">
    <property type="entry name" value="Jelly Rolls"/>
    <property type="match status" value="1"/>
</dbReference>
<keyword evidence="3" id="KW-0804">Transcription</keyword>
<keyword evidence="6" id="KW-1185">Reference proteome</keyword>